<dbReference type="InterPro" id="IPR005821">
    <property type="entry name" value="Ion_trans_dom"/>
</dbReference>
<dbReference type="OrthoDB" id="10069766at2759"/>
<dbReference type="GO" id="GO:0032224">
    <property type="term" value="P:positive regulation of synaptic transmission, cholinergic"/>
    <property type="evidence" value="ECO:0007669"/>
    <property type="project" value="TreeGrafter"/>
</dbReference>
<dbReference type="EMBL" id="CAAE01019287">
    <property type="protein sequence ID" value="CAG13962.1"/>
    <property type="molecule type" value="Genomic_DNA"/>
</dbReference>
<evidence type="ECO:0000259" key="6">
    <source>
        <dbReference type="Pfam" id="PF00520"/>
    </source>
</evidence>
<evidence type="ECO:0000256" key="3">
    <source>
        <dbReference type="ARBA" id="ARBA00022989"/>
    </source>
</evidence>
<feature type="non-terminal residue" evidence="7">
    <location>
        <position position="175"/>
    </location>
</feature>
<evidence type="ECO:0000256" key="5">
    <source>
        <dbReference type="SAM" id="Phobius"/>
    </source>
</evidence>
<keyword evidence="2 5" id="KW-0812">Transmembrane</keyword>
<dbReference type="Gene3D" id="1.10.287.70">
    <property type="match status" value="1"/>
</dbReference>
<keyword evidence="3 5" id="KW-1133">Transmembrane helix</keyword>
<sequence>EDCHGIFRINVSVSKNLNLKLKPGENKPGFWVPRVWANPRNFNFDNVGNAMLALFEVLSLKGWVEVRDVIIHRVGPVMKFSPLNKAPLVSFSCVLCCKMRIRRAQMLVCLQIHGIYIHVFVFLGCMIGLTLFVGVVIANFNENKGTALLTVDQRRWEDLKSRLKIAQPLHLPPRP</sequence>
<reference evidence="7" key="2">
    <citation type="submission" date="2004-02" db="EMBL/GenBank/DDBJ databases">
        <authorList>
            <consortium name="Genoscope"/>
            <consortium name="Whitehead Institute Centre for Genome Research"/>
        </authorList>
    </citation>
    <scope>NUCLEOTIDE SEQUENCE</scope>
</reference>
<evidence type="ECO:0000256" key="1">
    <source>
        <dbReference type="ARBA" id="ARBA00004141"/>
    </source>
</evidence>
<reference evidence="7" key="1">
    <citation type="journal article" date="2004" name="Nature">
        <title>Genome duplication in the teleost fish Tetraodon nigroviridis reveals the early vertebrate proto-karyotype.</title>
        <authorList>
            <person name="Jaillon O."/>
            <person name="Aury J.-M."/>
            <person name="Brunet F."/>
            <person name="Petit J.-L."/>
            <person name="Stange-Thomann N."/>
            <person name="Mauceli E."/>
            <person name="Bouneau L."/>
            <person name="Fischer C."/>
            <person name="Ozouf-Costaz C."/>
            <person name="Bernot A."/>
            <person name="Nicaud S."/>
            <person name="Jaffe D."/>
            <person name="Fisher S."/>
            <person name="Lutfalla G."/>
            <person name="Dossat C."/>
            <person name="Segurens B."/>
            <person name="Dasilva C."/>
            <person name="Salanoubat M."/>
            <person name="Levy M."/>
            <person name="Boudet N."/>
            <person name="Castellano S."/>
            <person name="Anthouard V."/>
            <person name="Jubin C."/>
            <person name="Castelli V."/>
            <person name="Katinka M."/>
            <person name="Vacherie B."/>
            <person name="Biemont C."/>
            <person name="Skalli Z."/>
            <person name="Cattolico L."/>
            <person name="Poulain J."/>
            <person name="De Berardinis V."/>
            <person name="Cruaud C."/>
            <person name="Duprat S."/>
            <person name="Brottier P."/>
            <person name="Coutanceau J.-P."/>
            <person name="Gouzy J."/>
            <person name="Parra G."/>
            <person name="Lardier G."/>
            <person name="Chapple C."/>
            <person name="McKernan K.J."/>
            <person name="McEwan P."/>
            <person name="Bosak S."/>
            <person name="Kellis M."/>
            <person name="Volff J.-N."/>
            <person name="Guigo R."/>
            <person name="Zody M.C."/>
            <person name="Mesirov J."/>
            <person name="Lindblad-Toh K."/>
            <person name="Birren B."/>
            <person name="Nusbaum C."/>
            <person name="Kahn D."/>
            <person name="Robinson-Rechavi M."/>
            <person name="Laudet V."/>
            <person name="Schachter V."/>
            <person name="Quetier F."/>
            <person name="Saurin W."/>
            <person name="Scarpelli C."/>
            <person name="Wincker P."/>
            <person name="Lander E.S."/>
            <person name="Weissenbach J."/>
            <person name="Roest Crollius H."/>
        </authorList>
    </citation>
    <scope>NUCLEOTIDE SEQUENCE [LARGE SCALE GENOMIC DNA]</scope>
</reference>
<comment type="caution">
    <text evidence="7">The sequence shown here is derived from an EMBL/GenBank/DDBJ whole genome shotgun (WGS) entry which is preliminary data.</text>
</comment>
<dbReference type="PANTHER" id="PTHR46141">
    <property type="entry name" value="SODIUM LEAK CHANNEL NON-SELECTIVE PROTEIN"/>
    <property type="match status" value="1"/>
</dbReference>
<dbReference type="KEGG" id="tng:GSTEN00036289G001"/>
<dbReference type="InterPro" id="IPR028823">
    <property type="entry name" value="NALCN"/>
</dbReference>
<keyword evidence="4 5" id="KW-0472">Membrane</keyword>
<dbReference type="PANTHER" id="PTHR46141:SF1">
    <property type="entry name" value="SODIUM LEAK CHANNEL NALCN"/>
    <property type="match status" value="1"/>
</dbReference>
<dbReference type="AlphaFoldDB" id="Q4RCC1"/>
<evidence type="ECO:0000256" key="2">
    <source>
        <dbReference type="ARBA" id="ARBA00022692"/>
    </source>
</evidence>
<accession>Q4RCC1</accession>
<organism evidence="7">
    <name type="scientific">Tetraodon nigroviridis</name>
    <name type="common">Spotted green pufferfish</name>
    <name type="synonym">Chelonodon nigroviridis</name>
    <dbReference type="NCBI Taxonomy" id="99883"/>
    <lineage>
        <taxon>Eukaryota</taxon>
        <taxon>Metazoa</taxon>
        <taxon>Chordata</taxon>
        <taxon>Craniata</taxon>
        <taxon>Vertebrata</taxon>
        <taxon>Euteleostomi</taxon>
        <taxon>Actinopterygii</taxon>
        <taxon>Neopterygii</taxon>
        <taxon>Teleostei</taxon>
        <taxon>Neoteleostei</taxon>
        <taxon>Acanthomorphata</taxon>
        <taxon>Eupercaria</taxon>
        <taxon>Tetraodontiformes</taxon>
        <taxon>Tetradontoidea</taxon>
        <taxon>Tetraodontidae</taxon>
        <taxon>Tetraodon</taxon>
    </lineage>
</organism>
<proteinExistence type="predicted"/>
<comment type="subcellular location">
    <subcellularLocation>
        <location evidence="1">Membrane</location>
        <topology evidence="1">Multi-pass membrane protein</topology>
    </subcellularLocation>
</comment>
<name>Q4RCC1_TETNG</name>
<dbReference type="GO" id="GO:0005261">
    <property type="term" value="F:monoatomic cation channel activity"/>
    <property type="evidence" value="ECO:0007669"/>
    <property type="project" value="InterPro"/>
</dbReference>
<dbReference type="GO" id="GO:0005886">
    <property type="term" value="C:plasma membrane"/>
    <property type="evidence" value="ECO:0007669"/>
    <property type="project" value="TreeGrafter"/>
</dbReference>
<evidence type="ECO:0000313" key="7">
    <source>
        <dbReference type="EMBL" id="CAG13962.1"/>
    </source>
</evidence>
<gene>
    <name evidence="7" type="ORF">GSTENG00036289001</name>
</gene>
<feature type="transmembrane region" description="Helical" evidence="5">
    <location>
        <begin position="115"/>
        <end position="138"/>
    </location>
</feature>
<dbReference type="GO" id="GO:0032230">
    <property type="term" value="P:positive regulation of synaptic transmission, GABAergic"/>
    <property type="evidence" value="ECO:0007669"/>
    <property type="project" value="TreeGrafter"/>
</dbReference>
<feature type="non-terminal residue" evidence="7">
    <location>
        <position position="1"/>
    </location>
</feature>
<evidence type="ECO:0000256" key="4">
    <source>
        <dbReference type="ARBA" id="ARBA00023136"/>
    </source>
</evidence>
<dbReference type="Pfam" id="PF00520">
    <property type="entry name" value="Ion_trans"/>
    <property type="match status" value="1"/>
</dbReference>
<feature type="domain" description="Ion transport" evidence="6">
    <location>
        <begin position="33"/>
        <end position="144"/>
    </location>
</feature>
<protein>
    <submittedName>
        <fullName evidence="7">(spotted green pufferfish) hypothetical protein</fullName>
    </submittedName>
</protein>